<dbReference type="PANTHER" id="PTHR46015">
    <property type="entry name" value="ZGC:172121"/>
    <property type="match status" value="1"/>
</dbReference>
<proteinExistence type="predicted"/>
<keyword evidence="8" id="KW-1185">Reference proteome</keyword>
<dbReference type="GO" id="GO:0009086">
    <property type="term" value="P:methionine biosynthetic process"/>
    <property type="evidence" value="ECO:0007669"/>
    <property type="project" value="TreeGrafter"/>
</dbReference>
<dbReference type="PROSITE" id="PS50970">
    <property type="entry name" value="HCY"/>
    <property type="match status" value="1"/>
</dbReference>
<evidence type="ECO:0000256" key="3">
    <source>
        <dbReference type="ARBA" id="ARBA00022723"/>
    </source>
</evidence>
<evidence type="ECO:0000313" key="8">
    <source>
        <dbReference type="Proteomes" id="UP000724874"/>
    </source>
</evidence>
<sequence>MQTKFDAVLKDSRLALMDGGLGTTLEDVLTLNISQSPLWSTQPVVSNGEAIVQAHLLFLRAGARIISTSTYQCSMETLKAAGMQPTQAQAIMLKAVHLAKEAKARFQEETKERSRSISEKVFIALSLGPFGATLKPTQEFRGIYPPPYGPRKFTSEGMDINSFGLDEAAEHQAIDALSEFHFNRLSVFASDTETWNSIDFLAFETIPLRREVLAIRRAVTDLYSEIRKNQGEGFLKPWWISCVFPDGESPEKSYPGGEKIEIEDLLIAAFREAPKSKSNHLQLMPSGFGINCTNTKYIRALITKMMLFFKQALVSHPWIVVYPNGNETYDEASRVWVSRGEVAGNQQGWAEEVAVVVKEMEEERSQGQSVGGIIVGGCCKVGPGDIAVLWRKLLYIHIGSEKNDKAHGHPTGEIMIILHD</sequence>
<dbReference type="AlphaFoldDB" id="A0A9P5NU08"/>
<feature type="binding site" evidence="5">
    <location>
        <position position="378"/>
    </location>
    <ligand>
        <name>Zn(2+)</name>
        <dbReference type="ChEBI" id="CHEBI:29105"/>
    </ligand>
</feature>
<evidence type="ECO:0000256" key="1">
    <source>
        <dbReference type="ARBA" id="ARBA00022603"/>
    </source>
</evidence>
<comment type="caution">
    <text evidence="7">The sequence shown here is derived from an EMBL/GenBank/DDBJ whole genome shotgun (WGS) entry which is preliminary data.</text>
</comment>
<dbReference type="InterPro" id="IPR003726">
    <property type="entry name" value="HCY_dom"/>
</dbReference>
<evidence type="ECO:0000259" key="6">
    <source>
        <dbReference type="PROSITE" id="PS50970"/>
    </source>
</evidence>
<keyword evidence="4 5" id="KW-0862">Zinc</keyword>
<dbReference type="PANTHER" id="PTHR46015:SF1">
    <property type="entry name" value="HOMOCYSTEINE S-METHYLTRANSFERASE-LIKE ISOFORM 1"/>
    <property type="match status" value="1"/>
</dbReference>
<feature type="binding site" evidence="5">
    <location>
        <position position="292"/>
    </location>
    <ligand>
        <name>Zn(2+)</name>
        <dbReference type="ChEBI" id="CHEBI:29105"/>
    </ligand>
</feature>
<evidence type="ECO:0000313" key="7">
    <source>
        <dbReference type="EMBL" id="KAF8906570.1"/>
    </source>
</evidence>
<dbReference type="GO" id="GO:0033528">
    <property type="term" value="P:S-methylmethionine cycle"/>
    <property type="evidence" value="ECO:0007669"/>
    <property type="project" value="TreeGrafter"/>
</dbReference>
<comment type="cofactor">
    <cofactor evidence="5">
        <name>Zn(2+)</name>
        <dbReference type="ChEBI" id="CHEBI:29105"/>
    </cofactor>
</comment>
<dbReference type="Proteomes" id="UP000724874">
    <property type="component" value="Unassembled WGS sequence"/>
</dbReference>
<dbReference type="InterPro" id="IPR036589">
    <property type="entry name" value="HCY_dom_sf"/>
</dbReference>
<keyword evidence="2 5" id="KW-0808">Transferase</keyword>
<organism evidence="7 8">
    <name type="scientific">Gymnopilus junonius</name>
    <name type="common">Spectacular rustgill mushroom</name>
    <name type="synonym">Gymnopilus spectabilis subsp. junonius</name>
    <dbReference type="NCBI Taxonomy" id="109634"/>
    <lineage>
        <taxon>Eukaryota</taxon>
        <taxon>Fungi</taxon>
        <taxon>Dikarya</taxon>
        <taxon>Basidiomycota</taxon>
        <taxon>Agaricomycotina</taxon>
        <taxon>Agaricomycetes</taxon>
        <taxon>Agaricomycetidae</taxon>
        <taxon>Agaricales</taxon>
        <taxon>Agaricineae</taxon>
        <taxon>Hymenogastraceae</taxon>
        <taxon>Gymnopilus</taxon>
    </lineage>
</organism>
<protein>
    <submittedName>
        <fullName evidence="7">Homocysteine S-methyltransferase</fullName>
    </submittedName>
</protein>
<dbReference type="EMBL" id="JADNYJ010000018">
    <property type="protein sequence ID" value="KAF8906570.1"/>
    <property type="molecule type" value="Genomic_DNA"/>
</dbReference>
<keyword evidence="1 5" id="KW-0489">Methyltransferase</keyword>
<reference evidence="7" key="1">
    <citation type="submission" date="2020-11" db="EMBL/GenBank/DDBJ databases">
        <authorList>
            <consortium name="DOE Joint Genome Institute"/>
            <person name="Ahrendt S."/>
            <person name="Riley R."/>
            <person name="Andreopoulos W."/>
            <person name="LaButti K."/>
            <person name="Pangilinan J."/>
            <person name="Ruiz-duenas F.J."/>
            <person name="Barrasa J.M."/>
            <person name="Sanchez-Garcia M."/>
            <person name="Camarero S."/>
            <person name="Miyauchi S."/>
            <person name="Serrano A."/>
            <person name="Linde D."/>
            <person name="Babiker R."/>
            <person name="Drula E."/>
            <person name="Ayuso-Fernandez I."/>
            <person name="Pacheco R."/>
            <person name="Padilla G."/>
            <person name="Ferreira P."/>
            <person name="Barriuso J."/>
            <person name="Kellner H."/>
            <person name="Castanera R."/>
            <person name="Alfaro M."/>
            <person name="Ramirez L."/>
            <person name="Pisabarro A.G."/>
            <person name="Kuo A."/>
            <person name="Tritt A."/>
            <person name="Lipzen A."/>
            <person name="He G."/>
            <person name="Yan M."/>
            <person name="Ng V."/>
            <person name="Cullen D."/>
            <person name="Martin F."/>
            <person name="Rosso M.-N."/>
            <person name="Henrissat B."/>
            <person name="Hibbett D."/>
            <person name="Martinez A.T."/>
            <person name="Grigoriev I.V."/>
        </authorList>
    </citation>
    <scope>NUCLEOTIDE SEQUENCE</scope>
    <source>
        <strain evidence="7">AH 44721</strain>
    </source>
</reference>
<dbReference type="InterPro" id="IPR051486">
    <property type="entry name" value="Hcy_S-methyltransferase"/>
</dbReference>
<dbReference type="GO" id="GO:0008898">
    <property type="term" value="F:S-adenosylmethionine-homocysteine S-methyltransferase activity"/>
    <property type="evidence" value="ECO:0007669"/>
    <property type="project" value="TreeGrafter"/>
</dbReference>
<dbReference type="Pfam" id="PF02574">
    <property type="entry name" value="S-methyl_trans"/>
    <property type="match status" value="1"/>
</dbReference>
<dbReference type="SUPFAM" id="SSF82282">
    <property type="entry name" value="Homocysteine S-methyltransferase"/>
    <property type="match status" value="1"/>
</dbReference>
<dbReference type="OrthoDB" id="261426at2759"/>
<feature type="domain" description="Hcy-binding" evidence="6">
    <location>
        <begin position="3"/>
        <end position="393"/>
    </location>
</feature>
<evidence type="ECO:0000256" key="5">
    <source>
        <dbReference type="PROSITE-ProRule" id="PRU00333"/>
    </source>
</evidence>
<dbReference type="GO" id="GO:0046872">
    <property type="term" value="F:metal ion binding"/>
    <property type="evidence" value="ECO:0007669"/>
    <property type="project" value="UniProtKB-KW"/>
</dbReference>
<keyword evidence="3 5" id="KW-0479">Metal-binding</keyword>
<accession>A0A9P5NU08</accession>
<evidence type="ECO:0000256" key="2">
    <source>
        <dbReference type="ARBA" id="ARBA00022679"/>
    </source>
</evidence>
<dbReference type="GO" id="GO:0032259">
    <property type="term" value="P:methylation"/>
    <property type="evidence" value="ECO:0007669"/>
    <property type="project" value="UniProtKB-KW"/>
</dbReference>
<evidence type="ECO:0000256" key="4">
    <source>
        <dbReference type="ARBA" id="ARBA00022833"/>
    </source>
</evidence>
<name>A0A9P5NU08_GYMJU</name>
<dbReference type="Gene3D" id="3.20.20.330">
    <property type="entry name" value="Homocysteine-binding-like domain"/>
    <property type="match status" value="1"/>
</dbReference>
<gene>
    <name evidence="7" type="ORF">CPB84DRAFT_1813813</name>
</gene>
<feature type="binding site" evidence="5">
    <location>
        <position position="379"/>
    </location>
    <ligand>
        <name>Zn(2+)</name>
        <dbReference type="ChEBI" id="CHEBI:29105"/>
    </ligand>
</feature>